<organism evidence="1 2">
    <name type="scientific">Quadrisphaera granulorum</name>
    <dbReference type="NCBI Taxonomy" id="317664"/>
    <lineage>
        <taxon>Bacteria</taxon>
        <taxon>Bacillati</taxon>
        <taxon>Actinomycetota</taxon>
        <taxon>Actinomycetes</taxon>
        <taxon>Kineosporiales</taxon>
        <taxon>Kineosporiaceae</taxon>
        <taxon>Quadrisphaera</taxon>
    </lineage>
</organism>
<gene>
    <name evidence="1" type="ORF">BXY45_12835</name>
</gene>
<evidence type="ECO:0000313" key="1">
    <source>
        <dbReference type="EMBL" id="PWJ48833.1"/>
    </source>
</evidence>
<name>A0A315ZUE7_9ACTN</name>
<dbReference type="EMBL" id="QGDQ01000028">
    <property type="protein sequence ID" value="PWJ48833.1"/>
    <property type="molecule type" value="Genomic_DNA"/>
</dbReference>
<reference evidence="1 2" key="1">
    <citation type="submission" date="2018-03" db="EMBL/GenBank/DDBJ databases">
        <title>Genomic Encyclopedia of Archaeal and Bacterial Type Strains, Phase II (KMG-II): from individual species to whole genera.</title>
        <authorList>
            <person name="Goeker M."/>
        </authorList>
    </citation>
    <scope>NUCLEOTIDE SEQUENCE [LARGE SCALE GENOMIC DNA]</scope>
    <source>
        <strain evidence="1 2">DSM 44889</strain>
    </source>
</reference>
<sequence>MAVHLSLETVATALRALVGETAFPSITTRVLLRTGVNLRSPRPDQLANAGAVSTVVGALSELGYRV</sequence>
<comment type="caution">
    <text evidence="1">The sequence shown here is derived from an EMBL/GenBank/DDBJ whole genome shotgun (WGS) entry which is preliminary data.</text>
</comment>
<proteinExistence type="predicted"/>
<evidence type="ECO:0000313" key="2">
    <source>
        <dbReference type="Proteomes" id="UP000245469"/>
    </source>
</evidence>
<dbReference type="Proteomes" id="UP000245469">
    <property type="component" value="Unassembled WGS sequence"/>
</dbReference>
<accession>A0A315ZUE7</accession>
<dbReference type="AlphaFoldDB" id="A0A315ZUE7"/>
<protein>
    <submittedName>
        <fullName evidence="1">Uncharacterized protein</fullName>
    </submittedName>
</protein>
<dbReference type="RefSeq" id="WP_170131595.1">
    <property type="nucleotide sequence ID" value="NZ_QGDQ01000028.1"/>
</dbReference>
<keyword evidence="2" id="KW-1185">Reference proteome</keyword>